<gene>
    <name evidence="1" type="ORF">AFUS01_LOCUS13078</name>
</gene>
<evidence type="ECO:0000313" key="2">
    <source>
        <dbReference type="Proteomes" id="UP000708208"/>
    </source>
</evidence>
<reference evidence="1" key="1">
    <citation type="submission" date="2021-06" db="EMBL/GenBank/DDBJ databases">
        <authorList>
            <person name="Hodson N. C."/>
            <person name="Mongue J. A."/>
            <person name="Jaron S. K."/>
        </authorList>
    </citation>
    <scope>NUCLEOTIDE SEQUENCE</scope>
</reference>
<sequence length="16" mass="1618">MALLPLCALTISGTLT</sequence>
<proteinExistence type="predicted"/>
<keyword evidence="2" id="KW-1185">Reference proteome</keyword>
<organism evidence="1 2">
    <name type="scientific">Allacma fusca</name>
    <dbReference type="NCBI Taxonomy" id="39272"/>
    <lineage>
        <taxon>Eukaryota</taxon>
        <taxon>Metazoa</taxon>
        <taxon>Ecdysozoa</taxon>
        <taxon>Arthropoda</taxon>
        <taxon>Hexapoda</taxon>
        <taxon>Collembola</taxon>
        <taxon>Symphypleona</taxon>
        <taxon>Sminthuridae</taxon>
        <taxon>Allacma</taxon>
    </lineage>
</organism>
<accession>A0A8J2JQZ9</accession>
<evidence type="ECO:0000313" key="1">
    <source>
        <dbReference type="EMBL" id="CAG7724033.1"/>
    </source>
</evidence>
<dbReference type="EMBL" id="CAJVCH010105042">
    <property type="protein sequence ID" value="CAG7724033.1"/>
    <property type="molecule type" value="Genomic_DNA"/>
</dbReference>
<protein>
    <submittedName>
        <fullName evidence="1">Uncharacterized protein</fullName>
    </submittedName>
</protein>
<name>A0A8J2JQZ9_9HEXA</name>
<feature type="non-terminal residue" evidence="1">
    <location>
        <position position="1"/>
    </location>
</feature>
<dbReference type="AlphaFoldDB" id="A0A8J2JQZ9"/>
<comment type="caution">
    <text evidence="1">The sequence shown here is derived from an EMBL/GenBank/DDBJ whole genome shotgun (WGS) entry which is preliminary data.</text>
</comment>
<dbReference type="Proteomes" id="UP000708208">
    <property type="component" value="Unassembled WGS sequence"/>
</dbReference>